<dbReference type="Proteomes" id="UP000199433">
    <property type="component" value="Unassembled WGS sequence"/>
</dbReference>
<dbReference type="EMBL" id="FNFK01000081">
    <property type="protein sequence ID" value="SDK88987.1"/>
    <property type="molecule type" value="Genomic_DNA"/>
</dbReference>
<organism evidence="4 5">
    <name type="scientific">Alkalibacterium thalassium</name>
    <dbReference type="NCBI Taxonomy" id="426701"/>
    <lineage>
        <taxon>Bacteria</taxon>
        <taxon>Bacillati</taxon>
        <taxon>Bacillota</taxon>
        <taxon>Bacilli</taxon>
        <taxon>Lactobacillales</taxon>
        <taxon>Carnobacteriaceae</taxon>
        <taxon>Alkalibacterium</taxon>
    </lineage>
</organism>
<dbReference type="STRING" id="426701.SAMN04488098_10817"/>
<keyword evidence="1" id="KW-0808">Transferase</keyword>
<keyword evidence="4" id="KW-0689">Ribosomal protein</keyword>
<reference evidence="5" key="1">
    <citation type="submission" date="2016-10" db="EMBL/GenBank/DDBJ databases">
        <authorList>
            <person name="Varghese N."/>
            <person name="Submissions S."/>
        </authorList>
    </citation>
    <scope>NUCLEOTIDE SEQUENCE [LARGE SCALE GENOMIC DNA]</scope>
    <source>
        <strain evidence="5">DSM 19181</strain>
    </source>
</reference>
<keyword evidence="2" id="KW-0012">Acyltransferase</keyword>
<keyword evidence="4" id="KW-0687">Ribonucleoprotein</keyword>
<evidence type="ECO:0000259" key="3">
    <source>
        <dbReference type="PROSITE" id="PS51186"/>
    </source>
</evidence>
<dbReference type="GO" id="GO:0005840">
    <property type="term" value="C:ribosome"/>
    <property type="evidence" value="ECO:0007669"/>
    <property type="project" value="UniProtKB-KW"/>
</dbReference>
<dbReference type="InterPro" id="IPR051556">
    <property type="entry name" value="N-term/lysine_N-AcTrnsfr"/>
</dbReference>
<protein>
    <submittedName>
        <fullName evidence="4">Ribosomal protein S18 acetylase RimI</fullName>
    </submittedName>
</protein>
<sequence>MINFKKVEQGTLESTINDIFKEQNEQHFEETLERHAEVIAIGAYDGEKIIGGIIAKKEYQNIHVSMLAVSNEYRGQDIGSQLLMEIEKLGRESGIINLTLTTRSYQAVEFYKKAGFSVFGTLDDMPMQGVTKYYFNKRL</sequence>
<name>A0A1G9FKT6_9LACT</name>
<dbReference type="Gene3D" id="3.40.630.30">
    <property type="match status" value="1"/>
</dbReference>
<dbReference type="GO" id="GO:0016747">
    <property type="term" value="F:acyltransferase activity, transferring groups other than amino-acyl groups"/>
    <property type="evidence" value="ECO:0007669"/>
    <property type="project" value="InterPro"/>
</dbReference>
<dbReference type="PROSITE" id="PS51186">
    <property type="entry name" value="GNAT"/>
    <property type="match status" value="1"/>
</dbReference>
<evidence type="ECO:0000256" key="1">
    <source>
        <dbReference type="ARBA" id="ARBA00022679"/>
    </source>
</evidence>
<evidence type="ECO:0000313" key="5">
    <source>
        <dbReference type="Proteomes" id="UP000199433"/>
    </source>
</evidence>
<evidence type="ECO:0000313" key="4">
    <source>
        <dbReference type="EMBL" id="SDK88987.1"/>
    </source>
</evidence>
<keyword evidence="5" id="KW-1185">Reference proteome</keyword>
<dbReference type="InterPro" id="IPR016181">
    <property type="entry name" value="Acyl_CoA_acyltransferase"/>
</dbReference>
<dbReference type="AlphaFoldDB" id="A0A1G9FKT6"/>
<dbReference type="PANTHER" id="PTHR42919">
    <property type="entry name" value="N-ALPHA-ACETYLTRANSFERASE"/>
    <property type="match status" value="1"/>
</dbReference>
<dbReference type="CDD" id="cd04301">
    <property type="entry name" value="NAT_SF"/>
    <property type="match status" value="1"/>
</dbReference>
<dbReference type="RefSeq" id="WP_176759704.1">
    <property type="nucleotide sequence ID" value="NZ_FNFK01000081.1"/>
</dbReference>
<dbReference type="SUPFAM" id="SSF55729">
    <property type="entry name" value="Acyl-CoA N-acyltransferases (Nat)"/>
    <property type="match status" value="1"/>
</dbReference>
<dbReference type="Pfam" id="PF00583">
    <property type="entry name" value="Acetyltransf_1"/>
    <property type="match status" value="1"/>
</dbReference>
<feature type="domain" description="N-acetyltransferase" evidence="3">
    <location>
        <begin position="2"/>
        <end position="139"/>
    </location>
</feature>
<gene>
    <name evidence="4" type="ORF">SAMN04488098_10817</name>
</gene>
<proteinExistence type="predicted"/>
<accession>A0A1G9FKT6</accession>
<dbReference type="InterPro" id="IPR000182">
    <property type="entry name" value="GNAT_dom"/>
</dbReference>
<dbReference type="PANTHER" id="PTHR42919:SF8">
    <property type="entry name" value="N-ALPHA-ACETYLTRANSFERASE 50"/>
    <property type="match status" value="1"/>
</dbReference>
<evidence type="ECO:0000256" key="2">
    <source>
        <dbReference type="ARBA" id="ARBA00023315"/>
    </source>
</evidence>